<name>A0AAU7YEN9_9VIRU</name>
<dbReference type="EMBL" id="PP847201">
    <property type="protein sequence ID" value="XBY85673.1"/>
    <property type="molecule type" value="Genomic_DNA"/>
</dbReference>
<protein>
    <submittedName>
        <fullName evidence="1">Uncharacterized protein</fullName>
    </submittedName>
</protein>
<sequence>MQTGNNLHSLNKISNKSLRSFAIKNAITVRDSYSKNLLISEIENGCGYLNKISWRKLSLEKD</sequence>
<evidence type="ECO:0000313" key="1">
    <source>
        <dbReference type="EMBL" id="XBY85673.1"/>
    </source>
</evidence>
<proteinExistence type="predicted"/>
<reference evidence="1" key="1">
    <citation type="submission" date="2024-05" db="EMBL/GenBank/DDBJ databases">
        <title>Complete genomes of an iridovirus, and two densoviruses identified in lab reared social spiders in California, USA.</title>
        <authorList>
            <person name="Millerwise S."/>
            <person name="Lund M.C."/>
            <person name="Schmidlin K."/>
            <person name="Kraberger S."/>
            <person name="Harrison J."/>
            <person name="Cease A."/>
            <person name="Pinter-Wollman N."/>
            <person name="Varsani A."/>
        </authorList>
    </citation>
    <scope>NUCLEOTIDE SEQUENCE</scope>
    <source>
        <strain evidence="1">SocP20</strain>
    </source>
</reference>
<accession>A0AAU7YEN9</accession>
<organism evidence="1">
    <name type="scientific">Iridovirus sp</name>
    <dbReference type="NCBI Taxonomy" id="135728"/>
    <lineage>
        <taxon>Viruses</taxon>
        <taxon>Varidnaviria</taxon>
        <taxon>Bamfordvirae</taxon>
        <taxon>Nucleocytoviricota</taxon>
        <taxon>Megaviricetes</taxon>
        <taxon>Pimascovirales</taxon>
        <taxon>Pimascovirales incertae sedis</taxon>
        <taxon>Iridoviridae</taxon>
        <taxon>Betairidovirinae</taxon>
        <taxon>Iridovirus</taxon>
    </lineage>
</organism>